<dbReference type="SMART" id="SM00468">
    <property type="entry name" value="PreSET"/>
    <property type="match status" value="1"/>
</dbReference>
<keyword evidence="4" id="KW-0808">Transferase</keyword>
<comment type="subcellular location">
    <subcellularLocation>
        <location evidence="1">Chromosome</location>
    </subcellularLocation>
</comment>
<feature type="region of interest" description="Disordered" evidence="8">
    <location>
        <begin position="1"/>
        <end position="31"/>
    </location>
</feature>
<dbReference type="InterPro" id="IPR001214">
    <property type="entry name" value="SET_dom"/>
</dbReference>
<evidence type="ECO:0008006" key="14">
    <source>
        <dbReference type="Google" id="ProtNLM"/>
    </source>
</evidence>
<keyword evidence="13" id="KW-1185">Reference proteome</keyword>
<evidence type="ECO:0000313" key="12">
    <source>
        <dbReference type="EMBL" id="CEP00905.1"/>
    </source>
</evidence>
<evidence type="ECO:0000259" key="9">
    <source>
        <dbReference type="PROSITE" id="PS50280"/>
    </source>
</evidence>
<keyword evidence="3" id="KW-0489">Methyltransferase</keyword>
<evidence type="ECO:0000256" key="2">
    <source>
        <dbReference type="ARBA" id="ARBA00022454"/>
    </source>
</evidence>
<feature type="domain" description="SET" evidence="9">
    <location>
        <begin position="387"/>
        <end position="514"/>
    </location>
</feature>
<keyword evidence="6" id="KW-0479">Metal-binding</keyword>
<dbReference type="AlphaFoldDB" id="A0A0G4IZZ4"/>
<evidence type="ECO:0000256" key="8">
    <source>
        <dbReference type="SAM" id="MobiDB-lite"/>
    </source>
</evidence>
<evidence type="ECO:0000256" key="1">
    <source>
        <dbReference type="ARBA" id="ARBA00004286"/>
    </source>
</evidence>
<evidence type="ECO:0000256" key="7">
    <source>
        <dbReference type="ARBA" id="ARBA00022833"/>
    </source>
</evidence>
<evidence type="ECO:0000256" key="6">
    <source>
        <dbReference type="ARBA" id="ARBA00022723"/>
    </source>
</evidence>
<dbReference type="EMBL" id="CDSF01000104">
    <property type="protein sequence ID" value="CEP00905.1"/>
    <property type="molecule type" value="Genomic_DNA"/>
</dbReference>
<dbReference type="InterPro" id="IPR003616">
    <property type="entry name" value="Post-SET_dom"/>
</dbReference>
<gene>
    <name evidence="12" type="ORF">PBRA_008217</name>
</gene>
<dbReference type="PANTHER" id="PTHR46223">
    <property type="entry name" value="HISTONE-LYSINE N-METHYLTRANSFERASE SUV39H"/>
    <property type="match status" value="1"/>
</dbReference>
<evidence type="ECO:0000313" key="13">
    <source>
        <dbReference type="Proteomes" id="UP000039324"/>
    </source>
</evidence>
<dbReference type="GO" id="GO:0032259">
    <property type="term" value="P:methylation"/>
    <property type="evidence" value="ECO:0007669"/>
    <property type="project" value="UniProtKB-KW"/>
</dbReference>
<dbReference type="InterPro" id="IPR007728">
    <property type="entry name" value="Pre-SET_dom"/>
</dbReference>
<dbReference type="GO" id="GO:0005694">
    <property type="term" value="C:chromosome"/>
    <property type="evidence" value="ECO:0007669"/>
    <property type="project" value="UniProtKB-SubCell"/>
</dbReference>
<organism evidence="12 13">
    <name type="scientific">Plasmodiophora brassicae</name>
    <name type="common">Clubroot disease agent</name>
    <dbReference type="NCBI Taxonomy" id="37360"/>
    <lineage>
        <taxon>Eukaryota</taxon>
        <taxon>Sar</taxon>
        <taxon>Rhizaria</taxon>
        <taxon>Endomyxa</taxon>
        <taxon>Phytomyxea</taxon>
        <taxon>Plasmodiophorida</taxon>
        <taxon>Plasmodiophoridae</taxon>
        <taxon>Plasmodiophora</taxon>
    </lineage>
</organism>
<feature type="domain" description="Pre-SET" evidence="10">
    <location>
        <begin position="322"/>
        <end position="381"/>
    </location>
</feature>
<proteinExistence type="predicted"/>
<protein>
    <recommendedName>
        <fullName evidence="14">SET domain-containing protein</fullName>
    </recommendedName>
</protein>
<dbReference type="Proteomes" id="UP000039324">
    <property type="component" value="Unassembled WGS sequence"/>
</dbReference>
<dbReference type="PROSITE" id="PS50868">
    <property type="entry name" value="POST_SET"/>
    <property type="match status" value="1"/>
</dbReference>
<dbReference type="PROSITE" id="PS50867">
    <property type="entry name" value="PRE_SET"/>
    <property type="match status" value="1"/>
</dbReference>
<evidence type="ECO:0000259" key="11">
    <source>
        <dbReference type="PROSITE" id="PS50868"/>
    </source>
</evidence>
<dbReference type="GO" id="GO:0042054">
    <property type="term" value="F:histone methyltransferase activity"/>
    <property type="evidence" value="ECO:0007669"/>
    <property type="project" value="InterPro"/>
</dbReference>
<dbReference type="SMART" id="SM00317">
    <property type="entry name" value="SET"/>
    <property type="match status" value="1"/>
</dbReference>
<dbReference type="SUPFAM" id="SSF82199">
    <property type="entry name" value="SET domain"/>
    <property type="match status" value="1"/>
</dbReference>
<dbReference type="Gene3D" id="2.170.270.10">
    <property type="entry name" value="SET domain"/>
    <property type="match status" value="1"/>
</dbReference>
<dbReference type="PROSITE" id="PS50280">
    <property type="entry name" value="SET"/>
    <property type="match status" value="1"/>
</dbReference>
<dbReference type="InterPro" id="IPR046341">
    <property type="entry name" value="SET_dom_sf"/>
</dbReference>
<evidence type="ECO:0000256" key="5">
    <source>
        <dbReference type="ARBA" id="ARBA00022691"/>
    </source>
</evidence>
<dbReference type="Pfam" id="PF05033">
    <property type="entry name" value="Pre-SET"/>
    <property type="match status" value="1"/>
</dbReference>
<keyword evidence="5" id="KW-0949">S-adenosyl-L-methionine</keyword>
<keyword evidence="7" id="KW-0862">Zinc</keyword>
<name>A0A0G4IZZ4_PLABS</name>
<evidence type="ECO:0000256" key="4">
    <source>
        <dbReference type="ARBA" id="ARBA00022679"/>
    </source>
</evidence>
<sequence length="536" mass="60052">MAMASGEGTPGRQDDARASMPTDAEDYPVITPPVPIACRFADDDRHEYRPWSTRRRPAPVQVRPSARPQKRVSTVGKPAEVFLSWEVQPYWRGFRSVPWYADVIADFADQKWKRHRAARRHSGPQKLAAEPTDMERDLVAQYKSAHPLDLMLLIALASTTCRTVAFVQDLWDRQQVPAAPTETTEPPPVERDSTRLRRILGDRIVELQELLMSHYSEPDALDGDLPYHSDALLDQALRGCLSDKRIITTMVPAVKAAALRERDILQKRCALLAQGGSKGDDALAALAAPSVRATFDLPPRFIYVRRNLFTDSAPEPDPGSLFGCHCVGECQPLTCQCVLDGIRTYSADGSLNNKGIGLVVECNSTCTCDRGRCRNRVVGRQGSIGKFPLEVRRTTSCGFGLFSAVDIPQGQYVCEYLGQIISESEVTRLQRDVYFPLGLHFIWTDGFHLPSGIEPFSIDSTTHGNVSRFVNHSCDPNMFTCRIEREYRDPRVPQVAFFTKRPIAAGEELTIDYCFDASRKTVQCKCGSRKCRKWLK</sequence>
<dbReference type="GO" id="GO:0008270">
    <property type="term" value="F:zinc ion binding"/>
    <property type="evidence" value="ECO:0007669"/>
    <property type="project" value="InterPro"/>
</dbReference>
<accession>A0A0G4IZZ4</accession>
<dbReference type="PANTHER" id="PTHR46223:SF3">
    <property type="entry name" value="HISTONE-LYSINE N-METHYLTRANSFERASE SET-23"/>
    <property type="match status" value="1"/>
</dbReference>
<dbReference type="STRING" id="37360.A0A0G4IZZ4"/>
<dbReference type="InterPro" id="IPR050973">
    <property type="entry name" value="H3K9_Histone-Lys_N-MTase"/>
</dbReference>
<reference evidence="12 13" key="1">
    <citation type="submission" date="2015-02" db="EMBL/GenBank/DDBJ databases">
        <authorList>
            <person name="Chooi Y.-H."/>
        </authorList>
    </citation>
    <scope>NUCLEOTIDE SEQUENCE [LARGE SCALE GENOMIC DNA]</scope>
    <source>
        <strain evidence="12">E3</strain>
    </source>
</reference>
<dbReference type="OrthoDB" id="308383at2759"/>
<evidence type="ECO:0000259" key="10">
    <source>
        <dbReference type="PROSITE" id="PS50867"/>
    </source>
</evidence>
<evidence type="ECO:0000256" key="3">
    <source>
        <dbReference type="ARBA" id="ARBA00022603"/>
    </source>
</evidence>
<keyword evidence="2" id="KW-0158">Chromosome</keyword>
<dbReference type="Pfam" id="PF00856">
    <property type="entry name" value="SET"/>
    <property type="match status" value="1"/>
</dbReference>
<feature type="domain" description="Post-SET" evidence="11">
    <location>
        <begin position="520"/>
        <end position="536"/>
    </location>
</feature>
<dbReference type="GO" id="GO:0005634">
    <property type="term" value="C:nucleus"/>
    <property type="evidence" value="ECO:0007669"/>
    <property type="project" value="InterPro"/>
</dbReference>